<dbReference type="Proteomes" id="UP001500235">
    <property type="component" value="Unassembled WGS sequence"/>
</dbReference>
<evidence type="ECO:0000313" key="2">
    <source>
        <dbReference type="EMBL" id="GAA4016199.1"/>
    </source>
</evidence>
<keyword evidence="1" id="KW-1133">Transmembrane helix</keyword>
<protein>
    <submittedName>
        <fullName evidence="2">Uncharacterized protein</fullName>
    </submittedName>
</protein>
<name>A0ABP7STK4_9SPHN</name>
<sequence length="58" mass="6133">MPPMNQTAATLLSVAMLAGFAMIVIGTRFALTPEHRRNGGLTVLVGIIIIANVLVLMI</sequence>
<evidence type="ECO:0000256" key="1">
    <source>
        <dbReference type="SAM" id="Phobius"/>
    </source>
</evidence>
<keyword evidence="3" id="KW-1185">Reference proteome</keyword>
<accession>A0ABP7STK4</accession>
<gene>
    <name evidence="2" type="ORF">GCM10022280_13920</name>
</gene>
<keyword evidence="1" id="KW-0472">Membrane</keyword>
<feature type="transmembrane region" description="Helical" evidence="1">
    <location>
        <begin position="40"/>
        <end position="57"/>
    </location>
</feature>
<evidence type="ECO:0000313" key="3">
    <source>
        <dbReference type="Proteomes" id="UP001500235"/>
    </source>
</evidence>
<keyword evidence="1" id="KW-0812">Transmembrane</keyword>
<reference evidence="3" key="1">
    <citation type="journal article" date="2019" name="Int. J. Syst. Evol. Microbiol.">
        <title>The Global Catalogue of Microorganisms (GCM) 10K type strain sequencing project: providing services to taxonomists for standard genome sequencing and annotation.</title>
        <authorList>
            <consortium name="The Broad Institute Genomics Platform"/>
            <consortium name="The Broad Institute Genome Sequencing Center for Infectious Disease"/>
            <person name="Wu L."/>
            <person name="Ma J."/>
        </authorList>
    </citation>
    <scope>NUCLEOTIDE SEQUENCE [LARGE SCALE GENOMIC DNA]</scope>
    <source>
        <strain evidence="3">JCM 17563</strain>
    </source>
</reference>
<dbReference type="EMBL" id="BAABBQ010000001">
    <property type="protein sequence ID" value="GAA4016199.1"/>
    <property type="molecule type" value="Genomic_DNA"/>
</dbReference>
<comment type="caution">
    <text evidence="2">The sequence shown here is derived from an EMBL/GenBank/DDBJ whole genome shotgun (WGS) entry which is preliminary data.</text>
</comment>
<organism evidence="2 3">
    <name type="scientific">Sphingomonas swuensis</name>
    <dbReference type="NCBI Taxonomy" id="977800"/>
    <lineage>
        <taxon>Bacteria</taxon>
        <taxon>Pseudomonadati</taxon>
        <taxon>Pseudomonadota</taxon>
        <taxon>Alphaproteobacteria</taxon>
        <taxon>Sphingomonadales</taxon>
        <taxon>Sphingomonadaceae</taxon>
        <taxon>Sphingomonas</taxon>
    </lineage>
</organism>
<proteinExistence type="predicted"/>